<accession>A0AAN7YFH5</accession>
<dbReference type="InterPro" id="IPR007219">
    <property type="entry name" value="XnlR_reg_dom"/>
</dbReference>
<dbReference type="GO" id="GO:0005634">
    <property type="term" value="C:nucleus"/>
    <property type="evidence" value="ECO:0007669"/>
    <property type="project" value="UniProtKB-SubCell"/>
</dbReference>
<dbReference type="GO" id="GO:0000981">
    <property type="term" value="F:DNA-binding transcription factor activity, RNA polymerase II-specific"/>
    <property type="evidence" value="ECO:0007669"/>
    <property type="project" value="TreeGrafter"/>
</dbReference>
<organism evidence="9 10">
    <name type="scientific">Lithohypha guttulata</name>
    <dbReference type="NCBI Taxonomy" id="1690604"/>
    <lineage>
        <taxon>Eukaryota</taxon>
        <taxon>Fungi</taxon>
        <taxon>Dikarya</taxon>
        <taxon>Ascomycota</taxon>
        <taxon>Pezizomycotina</taxon>
        <taxon>Eurotiomycetes</taxon>
        <taxon>Chaetothyriomycetidae</taxon>
        <taxon>Chaetothyriales</taxon>
        <taxon>Trichomeriaceae</taxon>
        <taxon>Lithohypha</taxon>
    </lineage>
</organism>
<gene>
    <name evidence="9" type="ORF">LTR05_001747</name>
</gene>
<keyword evidence="6" id="KW-0804">Transcription</keyword>
<dbReference type="GO" id="GO:0043565">
    <property type="term" value="F:sequence-specific DNA binding"/>
    <property type="evidence" value="ECO:0007669"/>
    <property type="project" value="TreeGrafter"/>
</dbReference>
<dbReference type="PANTHER" id="PTHR47782">
    <property type="entry name" value="ZN(II)2CYS6 TRANSCRIPTION FACTOR (EUROFUNG)-RELATED"/>
    <property type="match status" value="1"/>
</dbReference>
<dbReference type="EMBL" id="JAVRRJ010000001">
    <property type="protein sequence ID" value="KAK5091562.1"/>
    <property type="molecule type" value="Genomic_DNA"/>
</dbReference>
<dbReference type="PANTHER" id="PTHR47782:SF1">
    <property type="entry name" value="PYRIMIDINE PATHWAY REGULATORY PROTEIN 1"/>
    <property type="match status" value="1"/>
</dbReference>
<dbReference type="SMART" id="SM00906">
    <property type="entry name" value="Fungal_trans"/>
    <property type="match status" value="1"/>
</dbReference>
<keyword evidence="10" id="KW-1185">Reference proteome</keyword>
<dbReference type="InterPro" id="IPR052202">
    <property type="entry name" value="Yeast_MetPath_Reg"/>
</dbReference>
<dbReference type="AlphaFoldDB" id="A0AAN7YFH5"/>
<evidence type="ECO:0000256" key="2">
    <source>
        <dbReference type="ARBA" id="ARBA00022723"/>
    </source>
</evidence>
<dbReference type="GO" id="GO:0008270">
    <property type="term" value="F:zinc ion binding"/>
    <property type="evidence" value="ECO:0007669"/>
    <property type="project" value="InterPro"/>
</dbReference>
<name>A0AAN7YFH5_9EURO</name>
<dbReference type="GO" id="GO:0045944">
    <property type="term" value="P:positive regulation of transcription by RNA polymerase II"/>
    <property type="evidence" value="ECO:0007669"/>
    <property type="project" value="TreeGrafter"/>
</dbReference>
<evidence type="ECO:0000256" key="5">
    <source>
        <dbReference type="ARBA" id="ARBA00023125"/>
    </source>
</evidence>
<evidence type="ECO:0000259" key="8">
    <source>
        <dbReference type="SMART" id="SM00906"/>
    </source>
</evidence>
<keyword evidence="3" id="KW-0862">Zinc</keyword>
<dbReference type="Proteomes" id="UP001309876">
    <property type="component" value="Unassembled WGS sequence"/>
</dbReference>
<dbReference type="CDD" id="cd12148">
    <property type="entry name" value="fungal_TF_MHR"/>
    <property type="match status" value="1"/>
</dbReference>
<comment type="subcellular location">
    <subcellularLocation>
        <location evidence="1">Nucleus</location>
    </subcellularLocation>
</comment>
<keyword evidence="5" id="KW-0238">DNA-binding</keyword>
<proteinExistence type="predicted"/>
<feature type="domain" description="Xylanolytic transcriptional activator regulatory" evidence="8">
    <location>
        <begin position="217"/>
        <end position="290"/>
    </location>
</feature>
<keyword evidence="2" id="KW-0479">Metal-binding</keyword>
<evidence type="ECO:0000256" key="4">
    <source>
        <dbReference type="ARBA" id="ARBA00023015"/>
    </source>
</evidence>
<sequence>MRSESAVSVNTERQNRDWQQYENGISFDKHFSLEDANPTCWQYFGSSSAYSLAVEVVVAAQARFGKMTHPENYAGPDFKLNMVVYESLQPKERTCPSRDEVETLVALYMNSANVINGYTDNAQVSQEINTYLHHQSGAIRYLQGVEAHEFFRIAMICAIASASRSRHDSRFGSEAFSYYLEAIQCAEEVTSDVSLDSLQALLLLVLFTFFYPRRGDVWKLLDYACRLSVELDIHCETNDEYEEEKFSQRRRSIFWGLYSLERTFGQHMGRPSDLPEEIITAEYPTAFTTSAADNVLIQRALISHYYRLIYLRSEIFRILYMPAIAPELPRSWYEDRLEDFHAWRGEIAPIIDAPNHVPGMGTIQCEMAFNTSMNFLFQPLLLRALAAIKGPDTPIQQQLFGDMHLVIPRESYDAAVRSIMFYDRIFHAPEGTQDGDYPVTIISAHYIHQAVLTLMAHVLLAIDGRLPLVTFSRDPEASGLQVTRTLDTNGRMHVDVQPIDFSNIHEISEACLGLLRILADRWLGMVGILDLYREMHEKVLPALTTR</sequence>
<keyword evidence="4" id="KW-0805">Transcription regulation</keyword>
<dbReference type="Pfam" id="PF04082">
    <property type="entry name" value="Fungal_trans"/>
    <property type="match status" value="1"/>
</dbReference>
<evidence type="ECO:0000256" key="7">
    <source>
        <dbReference type="ARBA" id="ARBA00023242"/>
    </source>
</evidence>
<evidence type="ECO:0000313" key="10">
    <source>
        <dbReference type="Proteomes" id="UP001309876"/>
    </source>
</evidence>
<evidence type="ECO:0000256" key="1">
    <source>
        <dbReference type="ARBA" id="ARBA00004123"/>
    </source>
</evidence>
<evidence type="ECO:0000313" key="9">
    <source>
        <dbReference type="EMBL" id="KAK5091562.1"/>
    </source>
</evidence>
<reference evidence="9 10" key="1">
    <citation type="submission" date="2023-08" db="EMBL/GenBank/DDBJ databases">
        <title>Black Yeasts Isolated from many extreme environments.</title>
        <authorList>
            <person name="Coleine C."/>
            <person name="Stajich J.E."/>
            <person name="Selbmann L."/>
        </authorList>
    </citation>
    <scope>NUCLEOTIDE SEQUENCE [LARGE SCALE GENOMIC DNA]</scope>
    <source>
        <strain evidence="9 10">CCFEE 5910</strain>
    </source>
</reference>
<protein>
    <recommendedName>
        <fullName evidence="8">Xylanolytic transcriptional activator regulatory domain-containing protein</fullName>
    </recommendedName>
</protein>
<evidence type="ECO:0000256" key="3">
    <source>
        <dbReference type="ARBA" id="ARBA00022833"/>
    </source>
</evidence>
<evidence type="ECO:0000256" key="6">
    <source>
        <dbReference type="ARBA" id="ARBA00023163"/>
    </source>
</evidence>
<keyword evidence="7" id="KW-0539">Nucleus</keyword>
<dbReference type="GO" id="GO:0006351">
    <property type="term" value="P:DNA-templated transcription"/>
    <property type="evidence" value="ECO:0007669"/>
    <property type="project" value="InterPro"/>
</dbReference>
<comment type="caution">
    <text evidence="9">The sequence shown here is derived from an EMBL/GenBank/DDBJ whole genome shotgun (WGS) entry which is preliminary data.</text>
</comment>